<keyword evidence="8 11" id="KW-0238">DNA-binding</keyword>
<keyword evidence="6 11" id="KW-0159">Chromosome partition</keyword>
<dbReference type="InterPro" id="IPR004107">
    <property type="entry name" value="Integrase_SAM-like_N"/>
</dbReference>
<feature type="active site" evidence="11">
    <location>
        <position position="151"/>
    </location>
</feature>
<comment type="caution">
    <text evidence="14">The sequence shown here is derived from an EMBL/GenBank/DDBJ whole genome shotgun (WGS) entry which is preliminary data.</text>
</comment>
<keyword evidence="4 11" id="KW-0963">Cytoplasm</keyword>
<dbReference type="InterPro" id="IPR002104">
    <property type="entry name" value="Integrase_catalytic"/>
</dbReference>
<dbReference type="Gene3D" id="1.10.150.130">
    <property type="match status" value="1"/>
</dbReference>
<evidence type="ECO:0000256" key="7">
    <source>
        <dbReference type="ARBA" id="ARBA00022908"/>
    </source>
</evidence>
<evidence type="ECO:0000313" key="14">
    <source>
        <dbReference type="EMBL" id="MBB6448968.1"/>
    </source>
</evidence>
<evidence type="ECO:0000256" key="10">
    <source>
        <dbReference type="ARBA" id="ARBA00023306"/>
    </source>
</evidence>
<feature type="active site" description="O-(3'-phospho-DNA)-tyrosine intermediate" evidence="11">
    <location>
        <position position="281"/>
    </location>
</feature>
<reference evidence="14 15" key="1">
    <citation type="submission" date="2020-08" db="EMBL/GenBank/DDBJ databases">
        <title>Genomic Encyclopedia of Type Strains, Phase IV (KMG-IV): sequencing the most valuable type-strain genomes for metagenomic binning, comparative biology and taxonomic classification.</title>
        <authorList>
            <person name="Goeker M."/>
        </authorList>
    </citation>
    <scope>NUCLEOTIDE SEQUENCE [LARGE SCALE GENOMIC DNA]</scope>
    <source>
        <strain evidence="14 15">DSM 21769</strain>
    </source>
</reference>
<dbReference type="Gene3D" id="1.10.443.10">
    <property type="entry name" value="Intergrase catalytic core"/>
    <property type="match status" value="1"/>
</dbReference>
<dbReference type="InterPro" id="IPR023009">
    <property type="entry name" value="Tyrosine_recombinase_XerC/XerD"/>
</dbReference>
<dbReference type="InterPro" id="IPR013762">
    <property type="entry name" value="Integrase-like_cat_sf"/>
</dbReference>
<evidence type="ECO:0000256" key="11">
    <source>
        <dbReference type="HAMAP-Rule" id="MF_01807"/>
    </source>
</evidence>
<evidence type="ECO:0000256" key="1">
    <source>
        <dbReference type="ARBA" id="ARBA00004496"/>
    </source>
</evidence>
<comment type="similarity">
    <text evidence="2 11">Belongs to the 'phage' integrase family. XerD subfamily.</text>
</comment>
<keyword evidence="9 11" id="KW-0233">DNA recombination</keyword>
<dbReference type="InterPro" id="IPR011010">
    <property type="entry name" value="DNA_brk_join_enz"/>
</dbReference>
<dbReference type="GO" id="GO:0003677">
    <property type="term" value="F:DNA binding"/>
    <property type="evidence" value="ECO:0007669"/>
    <property type="project" value="UniProtKB-UniRule"/>
</dbReference>
<dbReference type="PANTHER" id="PTHR30349">
    <property type="entry name" value="PHAGE INTEGRASE-RELATED"/>
    <property type="match status" value="1"/>
</dbReference>
<evidence type="ECO:0000256" key="9">
    <source>
        <dbReference type="ARBA" id="ARBA00023172"/>
    </source>
</evidence>
<keyword evidence="5 11" id="KW-0132">Cell division</keyword>
<feature type="active site" evidence="11">
    <location>
        <position position="272"/>
    </location>
</feature>
<dbReference type="EMBL" id="JACHHJ010000001">
    <property type="protein sequence ID" value="MBB6448968.1"/>
    <property type="molecule type" value="Genomic_DNA"/>
</dbReference>
<dbReference type="Pfam" id="PF00589">
    <property type="entry name" value="Phage_integrase"/>
    <property type="match status" value="1"/>
</dbReference>
<dbReference type="InterPro" id="IPR010998">
    <property type="entry name" value="Integrase_recombinase_N"/>
</dbReference>
<evidence type="ECO:0000256" key="4">
    <source>
        <dbReference type="ARBA" id="ARBA00022490"/>
    </source>
</evidence>
<evidence type="ECO:0000256" key="8">
    <source>
        <dbReference type="ARBA" id="ARBA00023125"/>
    </source>
</evidence>
<dbReference type="NCBIfam" id="TIGR02225">
    <property type="entry name" value="recomb_XerD"/>
    <property type="match status" value="1"/>
</dbReference>
<dbReference type="PROSITE" id="PS51898">
    <property type="entry name" value="TYR_RECOMBINASE"/>
    <property type="match status" value="1"/>
</dbReference>
<comment type="function">
    <text evidence="11">Site-specific tyrosine recombinase, which acts by catalyzing the cutting and rejoining of the recombining DNA molecules. The XerC-XerD complex is essential to convert dimers of the bacterial chromosome into monomers to permit their segregation at cell division. It also contributes to the segregational stability of plasmids.</text>
</comment>
<proteinExistence type="inferred from homology"/>
<organism evidence="14 15">
    <name type="scientific">Geomicrobium halophilum</name>
    <dbReference type="NCBI Taxonomy" id="549000"/>
    <lineage>
        <taxon>Bacteria</taxon>
        <taxon>Bacillati</taxon>
        <taxon>Bacillota</taxon>
        <taxon>Bacilli</taxon>
        <taxon>Bacillales</taxon>
        <taxon>Geomicrobium</taxon>
    </lineage>
</organism>
<keyword evidence="15" id="KW-1185">Reference proteome</keyword>
<evidence type="ECO:0000256" key="3">
    <source>
        <dbReference type="ARBA" id="ARBA00015810"/>
    </source>
</evidence>
<evidence type="ECO:0000259" key="12">
    <source>
        <dbReference type="PROSITE" id="PS51898"/>
    </source>
</evidence>
<feature type="active site" evidence="11">
    <location>
        <position position="249"/>
    </location>
</feature>
<dbReference type="NCBIfam" id="NF001399">
    <property type="entry name" value="PRK00283.1"/>
    <property type="match status" value="1"/>
</dbReference>
<sequence length="300" mass="34641">MNKLTVHIDDFLHYGLVERGFSDNTLESYRRDLYGYTNYLVKKENIGGWDVVRRHHILNYLYELKDEGRSEATLARVTSAIRIFHQFLLREQTVVHDPADLIETPKSKRKLPIVLSIDEVETLLQAAEKGNDVYALRDTAMFELMYGTGLRVSELCELTLDDAHLEMGFVRCIGKGDKERIIPLGSKAISALNIYRSQARPKLMKKQSHDILFVNRLGKQLSRQGFWKVLKKNVEEAGIRKSVTPHTLRHSFATHLVENGADLRVVQEMLGHADITTTQIYTHISRRHLKHVYHTYHPRA</sequence>
<feature type="domain" description="Core-binding (CB)" evidence="13">
    <location>
        <begin position="2"/>
        <end position="89"/>
    </location>
</feature>
<evidence type="ECO:0000313" key="15">
    <source>
        <dbReference type="Proteomes" id="UP000568839"/>
    </source>
</evidence>
<dbReference type="AlphaFoldDB" id="A0A841Q0K1"/>
<keyword evidence="10 11" id="KW-0131">Cell cycle</keyword>
<dbReference type="GO" id="GO:0007059">
    <property type="term" value="P:chromosome segregation"/>
    <property type="evidence" value="ECO:0007669"/>
    <property type="project" value="UniProtKB-UniRule"/>
</dbReference>
<dbReference type="CDD" id="cd00798">
    <property type="entry name" value="INT_XerDC_C"/>
    <property type="match status" value="1"/>
</dbReference>
<dbReference type="InterPro" id="IPR044068">
    <property type="entry name" value="CB"/>
</dbReference>
<dbReference type="PROSITE" id="PS51900">
    <property type="entry name" value="CB"/>
    <property type="match status" value="1"/>
</dbReference>
<keyword evidence="7 11" id="KW-0229">DNA integration</keyword>
<evidence type="ECO:0000256" key="2">
    <source>
        <dbReference type="ARBA" id="ARBA00010450"/>
    </source>
</evidence>
<dbReference type="HAMAP" id="MF_01808">
    <property type="entry name" value="Recomb_XerC_XerD"/>
    <property type="match status" value="1"/>
</dbReference>
<comment type="subunit">
    <text evidence="11">Forms a cyclic heterotetrameric complex composed of two molecules of XerC and two molecules of XerD.</text>
</comment>
<dbReference type="GO" id="GO:0005737">
    <property type="term" value="C:cytoplasm"/>
    <property type="evidence" value="ECO:0007669"/>
    <property type="project" value="UniProtKB-SubCell"/>
</dbReference>
<dbReference type="InterPro" id="IPR011932">
    <property type="entry name" value="Recomb_XerD"/>
</dbReference>
<dbReference type="Proteomes" id="UP000568839">
    <property type="component" value="Unassembled WGS sequence"/>
</dbReference>
<dbReference type="SUPFAM" id="SSF47823">
    <property type="entry name" value="lambda integrase-like, N-terminal domain"/>
    <property type="match status" value="1"/>
</dbReference>
<feature type="domain" description="Tyr recombinase" evidence="12">
    <location>
        <begin position="110"/>
        <end position="294"/>
    </location>
</feature>
<name>A0A841Q0K1_9BACL</name>
<protein>
    <recommendedName>
        <fullName evidence="3 11">Tyrosine recombinase XerD</fullName>
    </recommendedName>
</protein>
<evidence type="ECO:0000256" key="6">
    <source>
        <dbReference type="ARBA" id="ARBA00022829"/>
    </source>
</evidence>
<dbReference type="Pfam" id="PF02899">
    <property type="entry name" value="Phage_int_SAM_1"/>
    <property type="match status" value="1"/>
</dbReference>
<dbReference type="HAMAP" id="MF_01807">
    <property type="entry name" value="Recomb_XerD"/>
    <property type="match status" value="1"/>
</dbReference>
<dbReference type="InterPro" id="IPR050090">
    <property type="entry name" value="Tyrosine_recombinase_XerCD"/>
</dbReference>
<dbReference type="GO" id="GO:0051301">
    <property type="term" value="P:cell division"/>
    <property type="evidence" value="ECO:0007669"/>
    <property type="project" value="UniProtKB-KW"/>
</dbReference>
<evidence type="ECO:0000256" key="5">
    <source>
        <dbReference type="ARBA" id="ARBA00022618"/>
    </source>
</evidence>
<feature type="active site" evidence="11">
    <location>
        <position position="246"/>
    </location>
</feature>
<dbReference type="PANTHER" id="PTHR30349:SF81">
    <property type="entry name" value="TYROSINE RECOMBINASE XERC"/>
    <property type="match status" value="1"/>
</dbReference>
<comment type="subcellular location">
    <subcellularLocation>
        <location evidence="1 11">Cytoplasm</location>
    </subcellularLocation>
</comment>
<dbReference type="SUPFAM" id="SSF56349">
    <property type="entry name" value="DNA breaking-rejoining enzymes"/>
    <property type="match status" value="1"/>
</dbReference>
<dbReference type="NCBIfam" id="NF040815">
    <property type="entry name" value="recomb_XerA_Arch"/>
    <property type="match status" value="1"/>
</dbReference>
<gene>
    <name evidence="11" type="primary">xerD</name>
    <name evidence="14" type="ORF">HNR44_000917</name>
</gene>
<dbReference type="GO" id="GO:0006313">
    <property type="term" value="P:DNA transposition"/>
    <property type="evidence" value="ECO:0007669"/>
    <property type="project" value="UniProtKB-UniRule"/>
</dbReference>
<dbReference type="GO" id="GO:0009037">
    <property type="term" value="F:tyrosine-based site-specific recombinase activity"/>
    <property type="evidence" value="ECO:0007669"/>
    <property type="project" value="UniProtKB-UniRule"/>
</dbReference>
<feature type="active site" evidence="11">
    <location>
        <position position="175"/>
    </location>
</feature>
<accession>A0A841Q0K1</accession>
<evidence type="ECO:0000259" key="13">
    <source>
        <dbReference type="PROSITE" id="PS51900"/>
    </source>
</evidence>